<dbReference type="GO" id="GO:0005688">
    <property type="term" value="C:U6 snRNP"/>
    <property type="evidence" value="ECO:0007669"/>
    <property type="project" value="TreeGrafter"/>
</dbReference>
<keyword evidence="6 13" id="KW-0507">mRNA processing</keyword>
<dbReference type="GO" id="GO:0005681">
    <property type="term" value="C:spliceosomal complex"/>
    <property type="evidence" value="ECO:0007669"/>
    <property type="project" value="UniProtKB-KW"/>
</dbReference>
<dbReference type="FunFam" id="2.30.30.100:FF:000037">
    <property type="entry name" value="U6 snRNA-associated Sm-like protein LSm6"/>
    <property type="match status" value="1"/>
</dbReference>
<dbReference type="PIRSF" id="PIRSF006609">
    <property type="entry name" value="snRNP_SmF"/>
    <property type="match status" value="1"/>
</dbReference>
<evidence type="ECO:0000256" key="10">
    <source>
        <dbReference type="ARBA" id="ARBA00023187"/>
    </source>
</evidence>
<reference evidence="15 16" key="1">
    <citation type="journal article" date="2012" name="PLoS ONE">
        <title>Sequence and analysis of the genome of the pathogenic yeast Candida orthopsilosis.</title>
        <authorList>
            <person name="Riccombeni A."/>
            <person name="Vidanes G."/>
            <person name="Proux-Wera E."/>
            <person name="Wolfe K.H."/>
            <person name="Butler G."/>
        </authorList>
    </citation>
    <scope>NUCLEOTIDE SEQUENCE [LARGE SCALE GENOMIC DNA]</scope>
    <source>
        <strain evidence="15 16">Co 90-125</strain>
    </source>
</reference>
<evidence type="ECO:0000313" key="15">
    <source>
        <dbReference type="EMBL" id="CCG20449.1"/>
    </source>
</evidence>
<keyword evidence="8 13" id="KW-0747">Spliceosome</keyword>
<keyword evidence="5" id="KW-0698">rRNA processing</keyword>
<accession>H8WVH7</accession>
<gene>
    <name evidence="15" type="ORF">CORT_0A00570</name>
</gene>
<dbReference type="AlphaFoldDB" id="H8WVH7"/>
<dbReference type="PANTHER" id="PTHR11021">
    <property type="entry name" value="SMALL NUCLEAR RIBONUCLEOPROTEIN F SNRNP-F"/>
    <property type="match status" value="1"/>
</dbReference>
<dbReference type="KEGG" id="cot:CORT_0A00570"/>
<keyword evidence="12 13" id="KW-0687">Ribonucleoprotein</keyword>
<evidence type="ECO:0000256" key="2">
    <source>
        <dbReference type="ARBA" id="ARBA00004496"/>
    </source>
</evidence>
<dbReference type="GO" id="GO:0030490">
    <property type="term" value="P:maturation of SSU-rRNA"/>
    <property type="evidence" value="ECO:0007669"/>
    <property type="project" value="TreeGrafter"/>
</dbReference>
<dbReference type="Gene3D" id="2.30.30.100">
    <property type="match status" value="1"/>
</dbReference>
<keyword evidence="4" id="KW-0963">Cytoplasm</keyword>
<keyword evidence="9 13" id="KW-0694">RNA-binding</keyword>
<evidence type="ECO:0000259" key="14">
    <source>
        <dbReference type="PROSITE" id="PS52002"/>
    </source>
</evidence>
<dbReference type="PANTHER" id="PTHR11021:SF1">
    <property type="entry name" value="U6 SNRNA-ASSOCIATED SM-LIKE PROTEIN LSM6"/>
    <property type="match status" value="1"/>
</dbReference>
<dbReference type="GO" id="GO:0000932">
    <property type="term" value="C:P-body"/>
    <property type="evidence" value="ECO:0007669"/>
    <property type="project" value="TreeGrafter"/>
</dbReference>
<dbReference type="Pfam" id="PF01423">
    <property type="entry name" value="LSM"/>
    <property type="match status" value="1"/>
</dbReference>
<dbReference type="EMBL" id="HE681719">
    <property type="protein sequence ID" value="CCG20449.1"/>
    <property type="molecule type" value="Genomic_DNA"/>
</dbReference>
<keyword evidence="11 13" id="KW-0539">Nucleus</keyword>
<dbReference type="Proteomes" id="UP000005018">
    <property type="component" value="Chromosome 1"/>
</dbReference>
<evidence type="ECO:0000313" key="16">
    <source>
        <dbReference type="Proteomes" id="UP000005018"/>
    </source>
</evidence>
<evidence type="ECO:0000256" key="5">
    <source>
        <dbReference type="ARBA" id="ARBA00022552"/>
    </source>
</evidence>
<name>H8WVH7_CANO9</name>
<evidence type="ECO:0000256" key="7">
    <source>
        <dbReference type="ARBA" id="ARBA00022694"/>
    </source>
</evidence>
<dbReference type="GO" id="GO:0005732">
    <property type="term" value="C:sno(s)RNA-containing ribonucleoprotein complex"/>
    <property type="evidence" value="ECO:0007669"/>
    <property type="project" value="TreeGrafter"/>
</dbReference>
<evidence type="ECO:0000256" key="8">
    <source>
        <dbReference type="ARBA" id="ARBA00022728"/>
    </source>
</evidence>
<keyword evidence="16" id="KW-1185">Reference proteome</keyword>
<dbReference type="GO" id="GO:0000398">
    <property type="term" value="P:mRNA splicing, via spliceosome"/>
    <property type="evidence" value="ECO:0007669"/>
    <property type="project" value="InterPro"/>
</dbReference>
<proteinExistence type="inferred from homology"/>
<evidence type="ECO:0000256" key="9">
    <source>
        <dbReference type="ARBA" id="ARBA00022884"/>
    </source>
</evidence>
<evidence type="ECO:0000256" key="12">
    <source>
        <dbReference type="ARBA" id="ARBA00023274"/>
    </source>
</evidence>
<dbReference type="GO" id="GO:0046540">
    <property type="term" value="C:U4/U6 x U5 tri-snRNP complex"/>
    <property type="evidence" value="ECO:0007669"/>
    <property type="project" value="TreeGrafter"/>
</dbReference>
<dbReference type="SMART" id="SM00651">
    <property type="entry name" value="Sm"/>
    <property type="match status" value="1"/>
</dbReference>
<evidence type="ECO:0000256" key="4">
    <source>
        <dbReference type="ARBA" id="ARBA00022490"/>
    </source>
</evidence>
<sequence length="79" mass="8931">MSDSEFDRTDPSKFLGDLIGSPVRVKLYSGVEYRGDLQTIDGYMNVVLENGKEFINGDVTRDYGDLFLRGNTVLYITEN</sequence>
<evidence type="ECO:0000256" key="13">
    <source>
        <dbReference type="PIRNR" id="PIRNR006609"/>
    </source>
</evidence>
<keyword evidence="7" id="KW-0819">tRNA processing</keyword>
<organism evidence="15 16">
    <name type="scientific">Candida orthopsilosis (strain 90-125)</name>
    <name type="common">Yeast</name>
    <dbReference type="NCBI Taxonomy" id="1136231"/>
    <lineage>
        <taxon>Eukaryota</taxon>
        <taxon>Fungi</taxon>
        <taxon>Dikarya</taxon>
        <taxon>Ascomycota</taxon>
        <taxon>Saccharomycotina</taxon>
        <taxon>Pichiomycetes</taxon>
        <taxon>Debaryomycetaceae</taxon>
        <taxon>Candida/Lodderomyces clade</taxon>
        <taxon>Candida</taxon>
    </lineage>
</organism>
<dbReference type="InterPro" id="IPR047575">
    <property type="entry name" value="Sm"/>
</dbReference>
<comment type="subcellular location">
    <subcellularLocation>
        <location evidence="2">Cytoplasm</location>
    </subcellularLocation>
    <subcellularLocation>
        <location evidence="1 13">Nucleus</location>
    </subcellularLocation>
</comment>
<dbReference type="CDD" id="cd01726">
    <property type="entry name" value="LSm6"/>
    <property type="match status" value="1"/>
</dbReference>
<dbReference type="PROSITE" id="PS52002">
    <property type="entry name" value="SM"/>
    <property type="match status" value="1"/>
</dbReference>
<dbReference type="GO" id="GO:0005730">
    <property type="term" value="C:nucleolus"/>
    <property type="evidence" value="ECO:0007669"/>
    <property type="project" value="TreeGrafter"/>
</dbReference>
<dbReference type="InterPro" id="IPR001163">
    <property type="entry name" value="Sm_dom_euk/arc"/>
</dbReference>
<dbReference type="GO" id="GO:0008033">
    <property type="term" value="P:tRNA processing"/>
    <property type="evidence" value="ECO:0007669"/>
    <property type="project" value="UniProtKB-KW"/>
</dbReference>
<evidence type="ECO:0000256" key="11">
    <source>
        <dbReference type="ARBA" id="ARBA00023242"/>
    </source>
</evidence>
<protein>
    <submittedName>
        <fullName evidence="15">Lsm6 Lsm protein</fullName>
    </submittedName>
</protein>
<dbReference type="GeneID" id="14537567"/>
<dbReference type="InterPro" id="IPR016487">
    <property type="entry name" value="Lsm6/sSmF"/>
</dbReference>
<dbReference type="RefSeq" id="XP_003865891.1">
    <property type="nucleotide sequence ID" value="XM_003865843.1"/>
</dbReference>
<dbReference type="eggNOG" id="KOG1783">
    <property type="taxonomic scope" value="Eukaryota"/>
</dbReference>
<evidence type="ECO:0000256" key="3">
    <source>
        <dbReference type="ARBA" id="ARBA00007927"/>
    </source>
</evidence>
<feature type="domain" description="Sm" evidence="14">
    <location>
        <begin position="10"/>
        <end position="79"/>
    </location>
</feature>
<dbReference type="OrthoDB" id="268799at2759"/>
<dbReference type="HOGENOM" id="CLU_076902_7_4_1"/>
<evidence type="ECO:0000256" key="6">
    <source>
        <dbReference type="ARBA" id="ARBA00022664"/>
    </source>
</evidence>
<comment type="similarity">
    <text evidence="3 13">Belongs to the snRNP Sm proteins family. SmF/LSm6 subfamily.</text>
</comment>
<dbReference type="InterPro" id="IPR010920">
    <property type="entry name" value="LSM_dom_sf"/>
</dbReference>
<dbReference type="GO" id="GO:0003723">
    <property type="term" value="F:RNA binding"/>
    <property type="evidence" value="ECO:0007669"/>
    <property type="project" value="UniProtKB-UniRule"/>
</dbReference>
<keyword evidence="10 13" id="KW-0508">mRNA splicing</keyword>
<evidence type="ECO:0000256" key="1">
    <source>
        <dbReference type="ARBA" id="ARBA00004123"/>
    </source>
</evidence>
<dbReference type="SUPFAM" id="SSF50182">
    <property type="entry name" value="Sm-like ribonucleoproteins"/>
    <property type="match status" value="1"/>
</dbReference>